<sequence>MSIDEQQLMTGFNKRSIKGALRSQHFKIRGKLCDLVVGKEKDRDHSDISDASGEVVLLEECNDFTQLGEVELFNTPLEAITSRHKAHKFQLQNYEYDINTSASIFVYVIVSNFHAAGKHKLLMVIFRNKTLSPFRRRSPDERSIMSADGTVPTPPPPRWSTGIASTVLQVGYG</sequence>
<dbReference type="EMBL" id="BPLQ01010395">
    <property type="protein sequence ID" value="GIY50497.1"/>
    <property type="molecule type" value="Genomic_DNA"/>
</dbReference>
<reference evidence="2 3" key="1">
    <citation type="submission" date="2021-06" db="EMBL/GenBank/DDBJ databases">
        <title>Caerostris darwini draft genome.</title>
        <authorList>
            <person name="Kono N."/>
            <person name="Arakawa K."/>
        </authorList>
    </citation>
    <scope>NUCLEOTIDE SEQUENCE [LARGE SCALE GENOMIC DNA]</scope>
</reference>
<keyword evidence="3" id="KW-1185">Reference proteome</keyword>
<dbReference type="Proteomes" id="UP001054837">
    <property type="component" value="Unassembled WGS sequence"/>
</dbReference>
<dbReference type="AlphaFoldDB" id="A0AAV4TYN0"/>
<evidence type="ECO:0000256" key="1">
    <source>
        <dbReference type="SAM" id="MobiDB-lite"/>
    </source>
</evidence>
<evidence type="ECO:0000313" key="2">
    <source>
        <dbReference type="EMBL" id="GIY50497.1"/>
    </source>
</evidence>
<organism evidence="2 3">
    <name type="scientific">Caerostris darwini</name>
    <dbReference type="NCBI Taxonomy" id="1538125"/>
    <lineage>
        <taxon>Eukaryota</taxon>
        <taxon>Metazoa</taxon>
        <taxon>Ecdysozoa</taxon>
        <taxon>Arthropoda</taxon>
        <taxon>Chelicerata</taxon>
        <taxon>Arachnida</taxon>
        <taxon>Araneae</taxon>
        <taxon>Araneomorphae</taxon>
        <taxon>Entelegynae</taxon>
        <taxon>Araneoidea</taxon>
        <taxon>Araneidae</taxon>
        <taxon>Caerostris</taxon>
    </lineage>
</organism>
<name>A0AAV4TYN0_9ARAC</name>
<evidence type="ECO:0000313" key="3">
    <source>
        <dbReference type="Proteomes" id="UP001054837"/>
    </source>
</evidence>
<protein>
    <submittedName>
        <fullName evidence="2">Uncharacterized protein</fullName>
    </submittedName>
</protein>
<proteinExistence type="predicted"/>
<gene>
    <name evidence="2" type="ORF">CDAR_173001</name>
</gene>
<accession>A0AAV4TYN0</accession>
<comment type="caution">
    <text evidence="2">The sequence shown here is derived from an EMBL/GenBank/DDBJ whole genome shotgun (WGS) entry which is preliminary data.</text>
</comment>
<feature type="region of interest" description="Disordered" evidence="1">
    <location>
        <begin position="137"/>
        <end position="158"/>
    </location>
</feature>